<protein>
    <recommendedName>
        <fullName evidence="9">Leucine--tRNA ligase</fullName>
        <ecNumber evidence="9">6.1.1.4</ecNumber>
    </recommendedName>
    <alternativeName>
        <fullName evidence="9">Leucyl-tRNA synthetase</fullName>
        <shortName evidence="9">LeuRS</shortName>
    </alternativeName>
</protein>
<dbReference type="Gene3D" id="3.90.740.10">
    <property type="entry name" value="Valyl/Leucyl/Isoleucyl-tRNA synthetase, editing domain"/>
    <property type="match status" value="1"/>
</dbReference>
<dbReference type="Pfam" id="PF13603">
    <property type="entry name" value="tRNA-synt_1_2"/>
    <property type="match status" value="1"/>
</dbReference>
<dbReference type="FunFam" id="3.40.50.620:FF:000077">
    <property type="entry name" value="Leucine--tRNA ligase"/>
    <property type="match status" value="1"/>
</dbReference>
<feature type="domain" description="Leucyl-tRNA synthetase editing" evidence="14">
    <location>
        <begin position="221"/>
        <end position="431"/>
    </location>
</feature>
<evidence type="ECO:0000256" key="8">
    <source>
        <dbReference type="ARBA" id="ARBA00047469"/>
    </source>
</evidence>
<keyword evidence="6 9" id="KW-0648">Protein biosynthesis</keyword>
<keyword evidence="7 9" id="KW-0030">Aminoacyl-tRNA synthetase</keyword>
<dbReference type="Gene3D" id="1.10.730.10">
    <property type="entry name" value="Isoleucyl-tRNA Synthetase, Domain 1"/>
    <property type="match status" value="2"/>
</dbReference>
<dbReference type="SUPFAM" id="SSF52374">
    <property type="entry name" value="Nucleotidylyl transferase"/>
    <property type="match status" value="1"/>
</dbReference>
<accession>A0A1G1Y2E2</accession>
<evidence type="ECO:0000256" key="7">
    <source>
        <dbReference type="ARBA" id="ARBA00023146"/>
    </source>
</evidence>
<evidence type="ECO:0000259" key="14">
    <source>
        <dbReference type="Pfam" id="PF13603"/>
    </source>
</evidence>
<evidence type="ECO:0000256" key="10">
    <source>
        <dbReference type="RuleBase" id="RU363035"/>
    </source>
</evidence>
<dbReference type="InterPro" id="IPR002302">
    <property type="entry name" value="Leu-tRNA-ligase"/>
</dbReference>
<dbReference type="CDD" id="cd07958">
    <property type="entry name" value="Anticodon_Ia_Leu_BEm"/>
    <property type="match status" value="1"/>
</dbReference>
<evidence type="ECO:0000313" key="16">
    <source>
        <dbReference type="Proteomes" id="UP000178240"/>
    </source>
</evidence>
<dbReference type="PROSITE" id="PS00178">
    <property type="entry name" value="AA_TRNA_LIGASE_I"/>
    <property type="match status" value="1"/>
</dbReference>
<evidence type="ECO:0000256" key="1">
    <source>
        <dbReference type="ARBA" id="ARBA00005594"/>
    </source>
</evidence>
<dbReference type="CDD" id="cd00812">
    <property type="entry name" value="LeuRS_core"/>
    <property type="match status" value="1"/>
</dbReference>
<keyword evidence="4 9" id="KW-0547">Nucleotide-binding</keyword>
<dbReference type="GO" id="GO:0002161">
    <property type="term" value="F:aminoacyl-tRNA deacylase activity"/>
    <property type="evidence" value="ECO:0007669"/>
    <property type="project" value="InterPro"/>
</dbReference>
<dbReference type="InterPro" id="IPR009008">
    <property type="entry name" value="Val/Leu/Ile-tRNA-synth_edit"/>
</dbReference>
<evidence type="ECO:0000259" key="13">
    <source>
        <dbReference type="Pfam" id="PF08264"/>
    </source>
</evidence>
<gene>
    <name evidence="9" type="primary">leuS</name>
    <name evidence="15" type="ORF">A2744_00530</name>
</gene>
<organism evidence="15 16">
    <name type="scientific">Candidatus Buchananbacteria bacterium RIFCSPHIGHO2_01_FULL_44_11</name>
    <dbReference type="NCBI Taxonomy" id="1797535"/>
    <lineage>
        <taxon>Bacteria</taxon>
        <taxon>Candidatus Buchananiibacteriota</taxon>
    </lineage>
</organism>
<dbReference type="Gene3D" id="3.40.50.620">
    <property type="entry name" value="HUPs"/>
    <property type="match status" value="2"/>
</dbReference>
<keyword evidence="2 9" id="KW-0963">Cytoplasm</keyword>
<dbReference type="GO" id="GO:0005829">
    <property type="term" value="C:cytosol"/>
    <property type="evidence" value="ECO:0007669"/>
    <property type="project" value="TreeGrafter"/>
</dbReference>
<feature type="domain" description="Methionyl/Valyl/Leucyl/Isoleucyl-tRNA synthetase anticodon-binding" evidence="13">
    <location>
        <begin position="738"/>
        <end position="846"/>
    </location>
</feature>
<name>A0A1G1Y2E2_9BACT</name>
<keyword evidence="5 9" id="KW-0067">ATP-binding</keyword>
<evidence type="ECO:0000256" key="3">
    <source>
        <dbReference type="ARBA" id="ARBA00022598"/>
    </source>
</evidence>
<comment type="subcellular location">
    <subcellularLocation>
        <location evidence="9">Cytoplasm</location>
    </subcellularLocation>
</comment>
<evidence type="ECO:0000256" key="4">
    <source>
        <dbReference type="ARBA" id="ARBA00022741"/>
    </source>
</evidence>
<dbReference type="EC" id="6.1.1.4" evidence="9"/>
<dbReference type="InterPro" id="IPR002300">
    <property type="entry name" value="aa-tRNA-synth_Ia"/>
</dbReference>
<dbReference type="Proteomes" id="UP000178240">
    <property type="component" value="Unassembled WGS sequence"/>
</dbReference>
<dbReference type="Gene3D" id="3.10.20.590">
    <property type="match status" value="1"/>
</dbReference>
<comment type="caution">
    <text evidence="9">Lacks conserved residue(s) required for the propagation of feature annotation.</text>
</comment>
<feature type="short sequence motif" description="'KMSKS' region" evidence="9">
    <location>
        <begin position="660"/>
        <end position="664"/>
    </location>
</feature>
<dbReference type="PANTHER" id="PTHR43740:SF2">
    <property type="entry name" value="LEUCINE--TRNA LIGASE, MITOCHONDRIAL"/>
    <property type="match status" value="1"/>
</dbReference>
<sequence>MTFKYDHKKIETKWQKYWLTKNVFAAVDKSAKPKYYCLIEFPYPSGDGLHVGHLRSYTALDILARKRRMQGYNVMYPIGFDAFGLPSENYAIKTGIHPQTTTENNIKIFTRQLQAMGFSFDWQRAVTTTDPKYYKWTQWIFLKMYEKGLAYKAKIPINWCLSCKIGLANEEVVNGRCERCGGPVEKRQKEQWLFKITDYADRLLEDLDSVDYLERIKIQQQNWIGRSEGAEVNFQVIANGAKQFHKEEDKIASSAVPPRNDNLTVFTTRPDTLFGATFMVIAPEHPLILNLKNQISNLKEVEKYIAVAKKKSDLERTEVNKEKTGLELKGLMAINPVNNKEIPVFVADYVLISYGTGAIMAVPAHDQRDFEFAKKYGQPVTQVIEPTNGSGKKIDLKTEAYEEVNEGVMINSGRFNGLSVGKCINEITAWLAKRGVGRPAVNYKLRDWIFSRQRYWGEPIPIIYCRKCWEAKTQNSKSSAKGGPQPEADAPLVHASSGKSQSQEGVDYVLINGQEYAIIPLPENYLPLELPKVKSYEPTDSGESPLAAIADFVNTRCPFCGGQAIRETDTMPNWAGSNWYFLRYADPDNNKALADKKNLAYFLPVDWYNGGMEHTTLHLLYSRFIYKFLWDLGAVPESCGPEPYQKRTSHGMVLGSGGEKMSKSRGNVVNPDQVVAELGADTLRCYEMFMGPFDQAIPWDTKGVIGVRRFLEKVWQTFQSLISQKLSVVKGEKLMPLLHRTIKKVSADIESQDYNTAISALMIFINQAAADGLDKKTGETFLKILSPFAPHLVEELWQQLGHKRSIIQEPWPEFDEALAQNKEIELVIQINGRVKDKMIVPADINEQRAEKLALDRPKVLSQLAGKQIKNVIFIPGRLINFVV</sequence>
<evidence type="ECO:0000256" key="5">
    <source>
        <dbReference type="ARBA" id="ARBA00022840"/>
    </source>
</evidence>
<evidence type="ECO:0000256" key="6">
    <source>
        <dbReference type="ARBA" id="ARBA00022917"/>
    </source>
</evidence>
<dbReference type="InterPro" id="IPR014729">
    <property type="entry name" value="Rossmann-like_a/b/a_fold"/>
</dbReference>
<dbReference type="SUPFAM" id="SSF50677">
    <property type="entry name" value="ValRS/IleRS/LeuRS editing domain"/>
    <property type="match status" value="1"/>
</dbReference>
<evidence type="ECO:0000256" key="2">
    <source>
        <dbReference type="ARBA" id="ARBA00022490"/>
    </source>
</evidence>
<dbReference type="InterPro" id="IPR013155">
    <property type="entry name" value="M/V/L/I-tRNA-synth_anticd-bd"/>
</dbReference>
<dbReference type="GO" id="GO:0006429">
    <property type="term" value="P:leucyl-tRNA aminoacylation"/>
    <property type="evidence" value="ECO:0007669"/>
    <property type="project" value="UniProtKB-UniRule"/>
</dbReference>
<proteinExistence type="inferred from homology"/>
<dbReference type="NCBIfam" id="TIGR00396">
    <property type="entry name" value="leuS_bact"/>
    <property type="match status" value="1"/>
</dbReference>
<dbReference type="Pfam" id="PF00133">
    <property type="entry name" value="tRNA-synt_1"/>
    <property type="match status" value="2"/>
</dbReference>
<dbReference type="GO" id="GO:0004823">
    <property type="term" value="F:leucine-tRNA ligase activity"/>
    <property type="evidence" value="ECO:0007669"/>
    <property type="project" value="UniProtKB-UniRule"/>
</dbReference>
<dbReference type="EMBL" id="MHIE01000004">
    <property type="protein sequence ID" value="OGY46411.1"/>
    <property type="molecule type" value="Genomic_DNA"/>
</dbReference>
<reference evidence="15 16" key="1">
    <citation type="journal article" date="2016" name="Nat. Commun.">
        <title>Thousands of microbial genomes shed light on interconnected biogeochemical processes in an aquifer system.</title>
        <authorList>
            <person name="Anantharaman K."/>
            <person name="Brown C.T."/>
            <person name="Hug L.A."/>
            <person name="Sharon I."/>
            <person name="Castelle C.J."/>
            <person name="Probst A.J."/>
            <person name="Thomas B.C."/>
            <person name="Singh A."/>
            <person name="Wilkins M.J."/>
            <person name="Karaoz U."/>
            <person name="Brodie E.L."/>
            <person name="Williams K.H."/>
            <person name="Hubbard S.S."/>
            <person name="Banfield J.F."/>
        </authorList>
    </citation>
    <scope>NUCLEOTIDE SEQUENCE [LARGE SCALE GENOMIC DNA]</scope>
</reference>
<dbReference type="Pfam" id="PF08264">
    <property type="entry name" value="Anticodon_1"/>
    <property type="match status" value="1"/>
</dbReference>
<comment type="caution">
    <text evidence="15">The sequence shown here is derived from an EMBL/GenBank/DDBJ whole genome shotgun (WGS) entry which is preliminary data.</text>
</comment>
<dbReference type="FunFam" id="1.10.730.10:FF:000011">
    <property type="entry name" value="Leucine--tRNA ligase chloroplastic/mitochondrial"/>
    <property type="match status" value="1"/>
</dbReference>
<evidence type="ECO:0000259" key="12">
    <source>
        <dbReference type="Pfam" id="PF00133"/>
    </source>
</evidence>
<feature type="binding site" evidence="9">
    <location>
        <position position="663"/>
    </location>
    <ligand>
        <name>ATP</name>
        <dbReference type="ChEBI" id="CHEBI:30616"/>
    </ligand>
</feature>
<evidence type="ECO:0000256" key="9">
    <source>
        <dbReference type="HAMAP-Rule" id="MF_00049"/>
    </source>
</evidence>
<dbReference type="GO" id="GO:0005524">
    <property type="term" value="F:ATP binding"/>
    <property type="evidence" value="ECO:0007669"/>
    <property type="project" value="UniProtKB-UniRule"/>
</dbReference>
<dbReference type="SUPFAM" id="SSF47323">
    <property type="entry name" value="Anticodon-binding domain of a subclass of class I aminoacyl-tRNA synthetases"/>
    <property type="match status" value="1"/>
</dbReference>
<feature type="domain" description="Aminoacyl-tRNA synthetase class Ia" evidence="12">
    <location>
        <begin position="639"/>
        <end position="687"/>
    </location>
</feature>
<comment type="similarity">
    <text evidence="1 9 10">Belongs to the class-I aminoacyl-tRNA synthetase family.</text>
</comment>
<evidence type="ECO:0000256" key="11">
    <source>
        <dbReference type="SAM" id="MobiDB-lite"/>
    </source>
</evidence>
<dbReference type="PRINTS" id="PR00985">
    <property type="entry name" value="TRNASYNTHLEU"/>
</dbReference>
<dbReference type="HAMAP" id="MF_00049_B">
    <property type="entry name" value="Leu_tRNA_synth_B"/>
    <property type="match status" value="1"/>
</dbReference>
<dbReference type="PANTHER" id="PTHR43740">
    <property type="entry name" value="LEUCYL-TRNA SYNTHETASE"/>
    <property type="match status" value="1"/>
</dbReference>
<feature type="domain" description="Aminoacyl-tRNA synthetase class Ia" evidence="12">
    <location>
        <begin position="13"/>
        <end position="216"/>
    </location>
</feature>
<dbReference type="InterPro" id="IPR009080">
    <property type="entry name" value="tRNAsynth_Ia_anticodon-bd"/>
</dbReference>
<dbReference type="AlphaFoldDB" id="A0A1G1Y2E2"/>
<comment type="catalytic activity">
    <reaction evidence="8 9">
        <text>tRNA(Leu) + L-leucine + ATP = L-leucyl-tRNA(Leu) + AMP + diphosphate</text>
        <dbReference type="Rhea" id="RHEA:11688"/>
        <dbReference type="Rhea" id="RHEA-COMP:9613"/>
        <dbReference type="Rhea" id="RHEA-COMP:9622"/>
        <dbReference type="ChEBI" id="CHEBI:30616"/>
        <dbReference type="ChEBI" id="CHEBI:33019"/>
        <dbReference type="ChEBI" id="CHEBI:57427"/>
        <dbReference type="ChEBI" id="CHEBI:78442"/>
        <dbReference type="ChEBI" id="CHEBI:78494"/>
        <dbReference type="ChEBI" id="CHEBI:456215"/>
        <dbReference type="EC" id="6.1.1.4"/>
    </reaction>
</comment>
<dbReference type="STRING" id="1797535.A2744_00530"/>
<evidence type="ECO:0000313" key="15">
    <source>
        <dbReference type="EMBL" id="OGY46411.1"/>
    </source>
</evidence>
<dbReference type="InterPro" id="IPR001412">
    <property type="entry name" value="aa-tRNA-synth_I_CS"/>
</dbReference>
<keyword evidence="3 9" id="KW-0436">Ligase</keyword>
<dbReference type="InterPro" id="IPR025709">
    <property type="entry name" value="Leu_tRNA-synth_edit"/>
</dbReference>
<feature type="region of interest" description="Disordered" evidence="11">
    <location>
        <begin position="475"/>
        <end position="500"/>
    </location>
</feature>